<evidence type="ECO:0000259" key="13">
    <source>
        <dbReference type="Pfam" id="PF00266"/>
    </source>
</evidence>
<evidence type="ECO:0000256" key="2">
    <source>
        <dbReference type="ARBA" id="ARBA00003120"/>
    </source>
</evidence>
<evidence type="ECO:0000256" key="4">
    <source>
        <dbReference type="ARBA" id="ARBA00012239"/>
    </source>
</evidence>
<dbReference type="InterPro" id="IPR000192">
    <property type="entry name" value="Aminotrans_V_dom"/>
</dbReference>
<evidence type="ECO:0000256" key="9">
    <source>
        <dbReference type="ARBA" id="ARBA00023004"/>
    </source>
</evidence>
<keyword evidence="10" id="KW-0411">Iron-sulfur</keyword>
<dbReference type="InterPro" id="IPR015424">
    <property type="entry name" value="PyrdxlP-dep_Trfase"/>
</dbReference>
<dbReference type="GO" id="GO:0051536">
    <property type="term" value="F:iron-sulfur cluster binding"/>
    <property type="evidence" value="ECO:0007669"/>
    <property type="project" value="UniProtKB-KW"/>
</dbReference>
<dbReference type="InterPro" id="IPR015422">
    <property type="entry name" value="PyrdxlP-dep_Trfase_small"/>
</dbReference>
<dbReference type="PANTHER" id="PTHR11601:SF34">
    <property type="entry name" value="CYSTEINE DESULFURASE"/>
    <property type="match status" value="1"/>
</dbReference>
<dbReference type="Gene3D" id="3.40.640.10">
    <property type="entry name" value="Type I PLP-dependent aspartate aminotransferase-like (Major domain)"/>
    <property type="match status" value="1"/>
</dbReference>
<keyword evidence="7" id="KW-0479">Metal-binding</keyword>
<comment type="similarity">
    <text evidence="3">Belongs to the class-V pyridoxal-phosphate-dependent aminotransferase family. NifS/IscS subfamily.</text>
</comment>
<dbReference type="EC" id="2.8.1.7" evidence="4"/>
<evidence type="ECO:0000256" key="1">
    <source>
        <dbReference type="ARBA" id="ARBA00001933"/>
    </source>
</evidence>
<proteinExistence type="inferred from homology"/>
<dbReference type="SUPFAM" id="SSF53383">
    <property type="entry name" value="PLP-dependent transferases"/>
    <property type="match status" value="1"/>
</dbReference>
<dbReference type="InterPro" id="IPR015421">
    <property type="entry name" value="PyrdxlP-dep_Trfase_major"/>
</dbReference>
<evidence type="ECO:0000256" key="11">
    <source>
        <dbReference type="ARBA" id="ARBA00050776"/>
    </source>
</evidence>
<evidence type="ECO:0000313" key="15">
    <source>
        <dbReference type="Proteomes" id="UP000199214"/>
    </source>
</evidence>
<evidence type="ECO:0000256" key="3">
    <source>
        <dbReference type="ARBA" id="ARBA00006490"/>
    </source>
</evidence>
<evidence type="ECO:0000256" key="7">
    <source>
        <dbReference type="ARBA" id="ARBA00022723"/>
    </source>
</evidence>
<dbReference type="PROSITE" id="PS00595">
    <property type="entry name" value="AA_TRANSFER_CLASS_5"/>
    <property type="match status" value="1"/>
</dbReference>
<dbReference type="EMBL" id="FNZZ01000005">
    <property type="protein sequence ID" value="SEL80117.1"/>
    <property type="molecule type" value="Genomic_DNA"/>
</dbReference>
<dbReference type="RefSeq" id="WP_218139393.1">
    <property type="nucleotide sequence ID" value="NZ_FNZZ01000005.1"/>
</dbReference>
<keyword evidence="8" id="KW-0663">Pyridoxal phosphate</keyword>
<comment type="function">
    <text evidence="2">Catalyzes the removal of elemental sulfur atoms from cysteine to produce alanine. Seems to participate in the biosynthesis of the nitrogenase metalloclusters by providing the inorganic sulfur required for the Fe-S core formation.</text>
</comment>
<comment type="cofactor">
    <cofactor evidence="1 12">
        <name>pyridoxal 5'-phosphate</name>
        <dbReference type="ChEBI" id="CHEBI:597326"/>
    </cofactor>
</comment>
<evidence type="ECO:0000256" key="12">
    <source>
        <dbReference type="RuleBase" id="RU004504"/>
    </source>
</evidence>
<protein>
    <recommendedName>
        <fullName evidence="5">Cysteine desulfurase</fullName>
        <ecNumber evidence="4">2.8.1.7</ecNumber>
    </recommendedName>
</protein>
<evidence type="ECO:0000256" key="6">
    <source>
        <dbReference type="ARBA" id="ARBA00022679"/>
    </source>
</evidence>
<dbReference type="AlphaFoldDB" id="A0A1H7T8G5"/>
<evidence type="ECO:0000256" key="8">
    <source>
        <dbReference type="ARBA" id="ARBA00022898"/>
    </source>
</evidence>
<keyword evidence="15" id="KW-1185">Reference proteome</keyword>
<dbReference type="Proteomes" id="UP000199214">
    <property type="component" value="Unassembled WGS sequence"/>
</dbReference>
<keyword evidence="6" id="KW-0808">Transferase</keyword>
<gene>
    <name evidence="14" type="ORF">SAMN05216382_2675</name>
</gene>
<reference evidence="15" key="1">
    <citation type="submission" date="2016-10" db="EMBL/GenBank/DDBJ databases">
        <authorList>
            <person name="Varghese N."/>
            <person name="Submissions S."/>
        </authorList>
    </citation>
    <scope>NUCLEOTIDE SEQUENCE [LARGE SCALE GENOMIC DNA]</scope>
    <source>
        <strain evidence="15">JS21-1</strain>
    </source>
</reference>
<dbReference type="Gene3D" id="3.90.1150.10">
    <property type="entry name" value="Aspartate Aminotransferase, domain 1"/>
    <property type="match status" value="1"/>
</dbReference>
<name>A0A1H7T8G5_9SPHN</name>
<evidence type="ECO:0000256" key="10">
    <source>
        <dbReference type="ARBA" id="ARBA00023014"/>
    </source>
</evidence>
<dbReference type="Pfam" id="PF00266">
    <property type="entry name" value="Aminotran_5"/>
    <property type="match status" value="1"/>
</dbReference>
<keyword evidence="9" id="KW-0408">Iron</keyword>
<dbReference type="InterPro" id="IPR020578">
    <property type="entry name" value="Aminotrans_V_PyrdxlP_BS"/>
</dbReference>
<accession>A0A1H7T8G5</accession>
<dbReference type="InterPro" id="IPR016454">
    <property type="entry name" value="Cysteine_dSase"/>
</dbReference>
<dbReference type="GO" id="GO:0046872">
    <property type="term" value="F:metal ion binding"/>
    <property type="evidence" value="ECO:0007669"/>
    <property type="project" value="UniProtKB-KW"/>
</dbReference>
<evidence type="ECO:0000313" key="14">
    <source>
        <dbReference type="EMBL" id="SEL80117.1"/>
    </source>
</evidence>
<dbReference type="PIRSF" id="PIRSF005572">
    <property type="entry name" value="NifS"/>
    <property type="match status" value="1"/>
</dbReference>
<dbReference type="GO" id="GO:0031071">
    <property type="term" value="F:cysteine desulfurase activity"/>
    <property type="evidence" value="ECO:0007669"/>
    <property type="project" value="UniProtKB-EC"/>
</dbReference>
<evidence type="ECO:0000256" key="5">
    <source>
        <dbReference type="ARBA" id="ARBA00013558"/>
    </source>
</evidence>
<comment type="catalytic activity">
    <reaction evidence="11">
        <text>(sulfur carrier)-H + L-cysteine = (sulfur carrier)-SH + L-alanine</text>
        <dbReference type="Rhea" id="RHEA:43892"/>
        <dbReference type="Rhea" id="RHEA-COMP:14737"/>
        <dbReference type="Rhea" id="RHEA-COMP:14739"/>
        <dbReference type="ChEBI" id="CHEBI:29917"/>
        <dbReference type="ChEBI" id="CHEBI:35235"/>
        <dbReference type="ChEBI" id="CHEBI:57972"/>
        <dbReference type="ChEBI" id="CHEBI:64428"/>
        <dbReference type="EC" id="2.8.1.7"/>
    </reaction>
</comment>
<dbReference type="STRING" id="1855283.SAMN05216382_2675"/>
<sequence>MTIDAPLYLDHNATTPVDPRVLDAMLPFFTEVFGNASSVEHVHGNRAQAAVAKARGQVAAHLGARENEIVFTGSCTEASNMAVLGAARARPERRHVVTSAVEHPAVMEPMRQLAREGYDLSIVGVDEYGRVDPGAVAAAIRDDTALVSIMGANNEVGTTQPLAEIGALCEARGTLFHADLAQVLAHRRVDVQAEHIHLASVSGHKAYGPKGVGALYVRSRSPRAKLAQTIWGGGQEKGLRSGTLAVPLIVGLGQALEIAGREGARDSERLSIMCRAFVSKVMDALPGVRYNGHPTHRIPGNVSLSIDGIEPLALIHRLNPVASFSASSACATDKVTTSDVLLAMFGDAPRARQAFRVSPGRGTDARSLERFADQLIETTRDLARLAA</sequence>
<dbReference type="PANTHER" id="PTHR11601">
    <property type="entry name" value="CYSTEINE DESULFURYLASE FAMILY MEMBER"/>
    <property type="match status" value="1"/>
</dbReference>
<feature type="domain" description="Aminotransferase class V" evidence="13">
    <location>
        <begin position="8"/>
        <end position="320"/>
    </location>
</feature>
<organism evidence="14 15">
    <name type="scientific">Sphingomonas palmae</name>
    <dbReference type="NCBI Taxonomy" id="1855283"/>
    <lineage>
        <taxon>Bacteria</taxon>
        <taxon>Pseudomonadati</taxon>
        <taxon>Pseudomonadota</taxon>
        <taxon>Alphaproteobacteria</taxon>
        <taxon>Sphingomonadales</taxon>
        <taxon>Sphingomonadaceae</taxon>
        <taxon>Sphingomonas</taxon>
    </lineage>
</organism>